<feature type="domain" description="Peptidase M1 membrane alanine aminopeptidase" evidence="12">
    <location>
        <begin position="251"/>
        <end position="462"/>
    </location>
</feature>
<evidence type="ECO:0000256" key="8">
    <source>
        <dbReference type="ARBA" id="ARBA00022723"/>
    </source>
</evidence>
<evidence type="ECO:0000256" key="5">
    <source>
        <dbReference type="ARBA" id="ARBA00015611"/>
    </source>
</evidence>
<dbReference type="PANTHER" id="PTHR11533:SF174">
    <property type="entry name" value="PUROMYCIN-SENSITIVE AMINOPEPTIDASE-RELATED"/>
    <property type="match status" value="1"/>
</dbReference>
<keyword evidence="11" id="KW-0482">Metalloprotease</keyword>
<protein>
    <recommendedName>
        <fullName evidence="5">Aminopeptidase N</fullName>
        <ecNumber evidence="4">3.4.11.2</ecNumber>
    </recommendedName>
</protein>
<dbReference type="InterPro" id="IPR045357">
    <property type="entry name" value="Aminopeptidase_N-like_N"/>
</dbReference>
<name>A0A0D0GB51_9SPHI</name>
<dbReference type="GO" id="GO:0005615">
    <property type="term" value="C:extracellular space"/>
    <property type="evidence" value="ECO:0007669"/>
    <property type="project" value="TreeGrafter"/>
</dbReference>
<dbReference type="Pfam" id="PF17900">
    <property type="entry name" value="Peptidase_M1_N"/>
    <property type="match status" value="1"/>
</dbReference>
<dbReference type="InterPro" id="IPR050344">
    <property type="entry name" value="Peptidase_M1_aminopeptidases"/>
</dbReference>
<evidence type="ECO:0000313" key="15">
    <source>
        <dbReference type="Proteomes" id="UP000032049"/>
    </source>
</evidence>
<dbReference type="Proteomes" id="UP000032049">
    <property type="component" value="Unassembled WGS sequence"/>
</dbReference>
<dbReference type="SUPFAM" id="SSF55486">
    <property type="entry name" value="Metalloproteases ('zincins'), catalytic domain"/>
    <property type="match status" value="1"/>
</dbReference>
<keyword evidence="15" id="KW-1185">Reference proteome</keyword>
<dbReference type="GO" id="GO:0043171">
    <property type="term" value="P:peptide catabolic process"/>
    <property type="evidence" value="ECO:0007669"/>
    <property type="project" value="TreeGrafter"/>
</dbReference>
<dbReference type="GO" id="GO:0016285">
    <property type="term" value="F:alanyl aminopeptidase activity"/>
    <property type="evidence" value="ECO:0007669"/>
    <property type="project" value="UniProtKB-EC"/>
</dbReference>
<evidence type="ECO:0000256" key="11">
    <source>
        <dbReference type="ARBA" id="ARBA00023049"/>
    </source>
</evidence>
<evidence type="ECO:0000256" key="9">
    <source>
        <dbReference type="ARBA" id="ARBA00022801"/>
    </source>
</evidence>
<evidence type="ECO:0000259" key="13">
    <source>
        <dbReference type="Pfam" id="PF17900"/>
    </source>
</evidence>
<gene>
    <name evidence="14" type="ORF">TH53_26135</name>
</gene>
<dbReference type="InterPro" id="IPR042097">
    <property type="entry name" value="Aminopeptidase_N-like_N_sf"/>
</dbReference>
<dbReference type="Gene3D" id="1.10.390.10">
    <property type="entry name" value="Neutral Protease Domain 2"/>
    <property type="match status" value="1"/>
</dbReference>
<evidence type="ECO:0000256" key="10">
    <source>
        <dbReference type="ARBA" id="ARBA00022833"/>
    </source>
</evidence>
<evidence type="ECO:0000256" key="3">
    <source>
        <dbReference type="ARBA" id="ARBA00010136"/>
    </source>
</evidence>
<dbReference type="GO" id="GO:0008270">
    <property type="term" value="F:zinc ion binding"/>
    <property type="evidence" value="ECO:0007669"/>
    <property type="project" value="InterPro"/>
</dbReference>
<dbReference type="Pfam" id="PF01433">
    <property type="entry name" value="Peptidase_M1"/>
    <property type="match status" value="1"/>
</dbReference>
<keyword evidence="9" id="KW-0378">Hydrolase</keyword>
<organism evidence="14 15">
    <name type="scientific">Pedobacter lusitanus</name>
    <dbReference type="NCBI Taxonomy" id="1503925"/>
    <lineage>
        <taxon>Bacteria</taxon>
        <taxon>Pseudomonadati</taxon>
        <taxon>Bacteroidota</taxon>
        <taxon>Sphingobacteriia</taxon>
        <taxon>Sphingobacteriales</taxon>
        <taxon>Sphingobacteriaceae</taxon>
        <taxon>Pedobacter</taxon>
    </lineage>
</organism>
<dbReference type="GO" id="GO:0070006">
    <property type="term" value="F:metalloaminopeptidase activity"/>
    <property type="evidence" value="ECO:0007669"/>
    <property type="project" value="TreeGrafter"/>
</dbReference>
<dbReference type="SUPFAM" id="SSF63737">
    <property type="entry name" value="Leukotriene A4 hydrolase N-terminal domain"/>
    <property type="match status" value="1"/>
</dbReference>
<keyword evidence="6 14" id="KW-0031">Aminopeptidase</keyword>
<dbReference type="InterPro" id="IPR014782">
    <property type="entry name" value="Peptidase_M1_dom"/>
</dbReference>
<feature type="domain" description="Aminopeptidase N-like N-terminal" evidence="13">
    <location>
        <begin position="76"/>
        <end position="210"/>
    </location>
</feature>
<keyword evidence="10" id="KW-0862">Zinc</keyword>
<dbReference type="GO" id="GO:0006508">
    <property type="term" value="P:proteolysis"/>
    <property type="evidence" value="ECO:0007669"/>
    <property type="project" value="UniProtKB-KW"/>
</dbReference>
<evidence type="ECO:0000313" key="14">
    <source>
        <dbReference type="EMBL" id="KIO74497.1"/>
    </source>
</evidence>
<reference evidence="14 15" key="1">
    <citation type="submission" date="2015-01" db="EMBL/GenBank/DDBJ databases">
        <title>Draft genome sequence of Pedobacter sp. NL19 isolated from sludge of an effluent treatment pond in an abandoned uranium mine.</title>
        <authorList>
            <person name="Santos T."/>
            <person name="Caetano T."/>
            <person name="Covas C."/>
            <person name="Cruz A."/>
            <person name="Mendo S."/>
        </authorList>
    </citation>
    <scope>NUCLEOTIDE SEQUENCE [LARGE SCALE GENOMIC DNA]</scope>
    <source>
        <strain evidence="14 15">NL19</strain>
    </source>
</reference>
<dbReference type="STRING" id="1503925.TH53_26135"/>
<dbReference type="GO" id="GO:0005737">
    <property type="term" value="C:cytoplasm"/>
    <property type="evidence" value="ECO:0007669"/>
    <property type="project" value="TreeGrafter"/>
</dbReference>
<dbReference type="OrthoDB" id="100605at2"/>
<dbReference type="EMBL" id="JXRA01000183">
    <property type="protein sequence ID" value="KIO74497.1"/>
    <property type="molecule type" value="Genomic_DNA"/>
</dbReference>
<dbReference type="CDD" id="cd09602">
    <property type="entry name" value="M1_APN"/>
    <property type="match status" value="1"/>
</dbReference>
<dbReference type="EC" id="3.4.11.2" evidence="4"/>
<keyword evidence="8" id="KW-0479">Metal-binding</keyword>
<proteinExistence type="inferred from homology"/>
<evidence type="ECO:0000256" key="4">
    <source>
        <dbReference type="ARBA" id="ARBA00012564"/>
    </source>
</evidence>
<sequence length="858" mass="97558">MTVRFKALLFLVVTLASCSSRKVVPDPVVENGVSRSLAVYRKTALSAIHYKLELNIPAQKTEAITAHEVLNFKLNTVRLPLQLDFKEDPSKISLLTINGKNVTVTHSREHLILQPQFLKKGDNEVRILFRAGEGALNRNADYLYTLFVPDRARTVFPCFDQPDLKANYTLTLHLPKDWQAIANAELRDSVQEQYRKTYHYKTSDLLSTYLFAFAAGKFQLHSGKVNQLNTDFLYRETDGAKLKPSLPAIYDIHTAALKYFEDWTAISYPFQKFGFVAIPDFQFGGMEHPGAIQYKSASLFLDAGATKDQLNARNNLIAHETAHMWFGDLVTMDWFSDVWMKEVFANFMADKSTEESGGKANYSLKFLIDHFPAAYAVDRTAGANPIRQPLDNLKDAGTLYGNIIYHKAPIMMQQLESLMGKDKFREGVRAYLKKFANSNASWPDLIHILDNHTAVDLEKWNKVWVNESGRPVINYDITYQGDKISAMTITQEAEYGEKRVWPQTFEVTLFYPGSVKVLQADLATDKLDLKEAVGLDKPLFILLNSAGDGYGRWPVDPAIQSHIFSLEKPLQRAVAYISLYEQMLSGKDIRPAALLTLFSSGLIKEDEELNIRLLSNYISTIYWQFSDAKERQAIADVLEDQLWSAIALQKSSNNKKQLFKAYQDIFLSKVARNRLYQIWKNMKAPAGITLSEDDYTSLALSLAVRDDADDHILGTQDSRITNPDRKKRFEFIIPAVSGRKSVRDDFFDSLKYPANRAKESNVLAALYYLHHPLRQQYSVAYLEKSLGLLEEIQSTGDIFFPQSWLQATFGTYQSKEAGVIVSEFLQNHADFNPRLKAKILQATDNLFRTVRLSSQRSK</sequence>
<dbReference type="Gene3D" id="2.60.40.1730">
    <property type="entry name" value="tricorn interacting facor f3 domain"/>
    <property type="match status" value="1"/>
</dbReference>
<evidence type="ECO:0000256" key="2">
    <source>
        <dbReference type="ARBA" id="ARBA00001947"/>
    </source>
</evidence>
<evidence type="ECO:0000256" key="6">
    <source>
        <dbReference type="ARBA" id="ARBA00022438"/>
    </source>
</evidence>
<dbReference type="PANTHER" id="PTHR11533">
    <property type="entry name" value="PROTEASE M1 ZINC METALLOPROTEASE"/>
    <property type="match status" value="1"/>
</dbReference>
<dbReference type="PROSITE" id="PS51257">
    <property type="entry name" value="PROKAR_LIPOPROTEIN"/>
    <property type="match status" value="1"/>
</dbReference>
<dbReference type="InterPro" id="IPR027268">
    <property type="entry name" value="Peptidase_M4/M1_CTD_sf"/>
</dbReference>
<dbReference type="GO" id="GO:0016020">
    <property type="term" value="C:membrane"/>
    <property type="evidence" value="ECO:0007669"/>
    <property type="project" value="TreeGrafter"/>
</dbReference>
<comment type="similarity">
    <text evidence="3">Belongs to the peptidase M1 family.</text>
</comment>
<evidence type="ECO:0000256" key="7">
    <source>
        <dbReference type="ARBA" id="ARBA00022670"/>
    </source>
</evidence>
<accession>A0A0D0GB51</accession>
<comment type="cofactor">
    <cofactor evidence="2">
        <name>Zn(2+)</name>
        <dbReference type="ChEBI" id="CHEBI:29105"/>
    </cofactor>
</comment>
<evidence type="ECO:0000256" key="1">
    <source>
        <dbReference type="ARBA" id="ARBA00000098"/>
    </source>
</evidence>
<dbReference type="AlphaFoldDB" id="A0A0D0GB51"/>
<dbReference type="InterPro" id="IPR001930">
    <property type="entry name" value="Peptidase_M1"/>
</dbReference>
<dbReference type="PRINTS" id="PR00756">
    <property type="entry name" value="ALADIPTASE"/>
</dbReference>
<dbReference type="GO" id="GO:0042277">
    <property type="term" value="F:peptide binding"/>
    <property type="evidence" value="ECO:0007669"/>
    <property type="project" value="TreeGrafter"/>
</dbReference>
<comment type="caution">
    <text evidence="14">The sequence shown here is derived from an EMBL/GenBank/DDBJ whole genome shotgun (WGS) entry which is preliminary data.</text>
</comment>
<keyword evidence="7" id="KW-0645">Protease</keyword>
<dbReference type="RefSeq" id="WP_041887305.1">
    <property type="nucleotide sequence ID" value="NZ_CP157278.1"/>
</dbReference>
<evidence type="ECO:0000259" key="12">
    <source>
        <dbReference type="Pfam" id="PF01433"/>
    </source>
</evidence>
<comment type="catalytic activity">
    <reaction evidence="1">
        <text>Release of an N-terminal amino acid, Xaa-|-Yaa- from a peptide, amide or arylamide. Xaa is preferably Ala, but may be most amino acids including Pro (slow action). When a terminal hydrophobic residue is followed by a prolyl residue, the two may be released as an intact Xaa-Pro dipeptide.</text>
        <dbReference type="EC" id="3.4.11.2"/>
    </reaction>
</comment>